<keyword evidence="1" id="KW-1133">Transmembrane helix</keyword>
<dbReference type="AlphaFoldDB" id="Q0WV29"/>
<keyword evidence="1" id="KW-0472">Membrane</keyword>
<organism evidence="2">
    <name type="scientific">Arabidopsis thaliana</name>
    <name type="common">Mouse-ear cress</name>
    <dbReference type="NCBI Taxonomy" id="3702"/>
    <lineage>
        <taxon>Eukaryota</taxon>
        <taxon>Viridiplantae</taxon>
        <taxon>Streptophyta</taxon>
        <taxon>Embryophyta</taxon>
        <taxon>Tracheophyta</taxon>
        <taxon>Spermatophyta</taxon>
        <taxon>Magnoliopsida</taxon>
        <taxon>eudicotyledons</taxon>
        <taxon>Gunneridae</taxon>
        <taxon>Pentapetalae</taxon>
        <taxon>rosids</taxon>
        <taxon>malvids</taxon>
        <taxon>Brassicales</taxon>
        <taxon>Brassicaceae</taxon>
        <taxon>Camelineae</taxon>
        <taxon>Arabidopsis</taxon>
    </lineage>
</organism>
<evidence type="ECO:0000313" key="2">
    <source>
        <dbReference type="EMBL" id="BAE99019.1"/>
    </source>
</evidence>
<dbReference type="EMBL" id="AK226949">
    <property type="protein sequence ID" value="BAE99019.1"/>
    <property type="molecule type" value="mRNA"/>
</dbReference>
<accession>Q0WV29</accession>
<proteinExistence type="evidence at transcript level"/>
<sequence length="160" mass="16895">MIVLECSFPKKLSSVANFANAIATSAAKSGSPSSRSFTRGTIICVSADLNVLARFPMDLTQGMSKSDPASAFSTIRNNWSTTALHAGEVRLNADLLRSAFSSATAVISMIAIAVLYLVSSSPLSSKTAKQSKARDSVMTRQIDEFPTASFHNALAAIAFI</sequence>
<name>Q0WV29_ARATH</name>
<feature type="transmembrane region" description="Helical" evidence="1">
    <location>
        <begin position="99"/>
        <end position="119"/>
    </location>
</feature>
<reference evidence="2" key="1">
    <citation type="submission" date="2006-07" db="EMBL/GenBank/DDBJ databases">
        <title>Large-scale analysis of RIKEN Arabidopsis full-length (RAFL) cDNAs.</title>
        <authorList>
            <person name="Totoki Y."/>
            <person name="Seki M."/>
            <person name="Ishida J."/>
            <person name="Nakajima M."/>
            <person name="Enju A."/>
            <person name="Morosawa T."/>
            <person name="Kamiya A."/>
            <person name="Narusaka M."/>
            <person name="Shin-i T."/>
            <person name="Nakagawa M."/>
            <person name="Sakamoto N."/>
            <person name="Oishi K."/>
            <person name="Kohara Y."/>
            <person name="Kobayashi M."/>
            <person name="Toyoda A."/>
            <person name="Sakaki Y."/>
            <person name="Sakurai T."/>
            <person name="Iida K."/>
            <person name="Akiyama K."/>
            <person name="Satou M."/>
            <person name="Toyoda T."/>
            <person name="Konagaya A."/>
            <person name="Carninci P."/>
            <person name="Kawai J."/>
            <person name="Hayashizaki Y."/>
            <person name="Shinozaki K."/>
        </authorList>
    </citation>
    <scope>NUCLEOTIDE SEQUENCE</scope>
</reference>
<protein>
    <submittedName>
        <fullName evidence="2">Uncharacterized protein</fullName>
    </submittedName>
</protein>
<keyword evidence="1" id="KW-0812">Transmembrane</keyword>
<evidence type="ECO:0000256" key="1">
    <source>
        <dbReference type="SAM" id="Phobius"/>
    </source>
</evidence>